<accession>A0A8H3IU66</accession>
<dbReference type="InterPro" id="IPR053279">
    <property type="entry name" value="EMC_subunit"/>
</dbReference>
<reference evidence="7" key="1">
    <citation type="submission" date="2021-03" db="EMBL/GenBank/DDBJ databases">
        <authorList>
            <person name="Tagirdzhanova G."/>
        </authorList>
    </citation>
    <scope>NUCLEOTIDE SEQUENCE</scope>
</reference>
<dbReference type="GO" id="GO:0072546">
    <property type="term" value="C:EMC complex"/>
    <property type="evidence" value="ECO:0007669"/>
    <property type="project" value="TreeGrafter"/>
</dbReference>
<comment type="subcellular location">
    <subcellularLocation>
        <location evidence="1">Endomembrane system</location>
        <topology evidence="1">Multi-pass membrane protein</topology>
    </subcellularLocation>
</comment>
<keyword evidence="5" id="KW-0472">Membrane</keyword>
<dbReference type="PANTHER" id="PTHR28144:SF1">
    <property type="entry name" value="ER MEMBRANE PROTEIN COMPLEX SUBUNIT 5"/>
    <property type="match status" value="1"/>
</dbReference>
<keyword evidence="6" id="KW-0732">Signal</keyword>
<sequence length="151" mass="16736">MTFMSRVLLITGSILLAHACYSAQEVSALLNTNDSPISSINSAETSDSTPYPSLSGTSTRSLSNLPLDVIIETLVSVALLCLGIVLGSEPLKPISWRVWAAKVEREKDLKKDVVTGTEDGYLWLENGRRKGFIDIRQHRQDFANWVRTQDQ</sequence>
<feature type="chain" id="PRO_5034644324" description="Transmembrane protein 32 protein" evidence="6">
    <location>
        <begin position="20"/>
        <end position="151"/>
    </location>
</feature>
<keyword evidence="8" id="KW-1185">Reference proteome</keyword>
<comment type="caution">
    <text evidence="7">The sequence shown here is derived from an EMBL/GenBank/DDBJ whole genome shotgun (WGS) entry which is preliminary data.</text>
</comment>
<gene>
    <name evidence="7" type="ORF">GOMPHAMPRED_004211</name>
</gene>
<dbReference type="AlphaFoldDB" id="A0A8H3IU66"/>
<dbReference type="GO" id="GO:0034975">
    <property type="term" value="P:protein folding in endoplasmic reticulum"/>
    <property type="evidence" value="ECO:0007669"/>
    <property type="project" value="TreeGrafter"/>
</dbReference>
<evidence type="ECO:0000256" key="5">
    <source>
        <dbReference type="ARBA" id="ARBA00023136"/>
    </source>
</evidence>
<evidence type="ECO:0000256" key="6">
    <source>
        <dbReference type="SAM" id="SignalP"/>
    </source>
</evidence>
<evidence type="ECO:0000313" key="7">
    <source>
        <dbReference type="EMBL" id="CAF9926679.1"/>
    </source>
</evidence>
<feature type="signal peptide" evidence="6">
    <location>
        <begin position="1"/>
        <end position="19"/>
    </location>
</feature>
<name>A0A8H3IU66_9LECA</name>
<evidence type="ECO:0000256" key="4">
    <source>
        <dbReference type="ARBA" id="ARBA00022989"/>
    </source>
</evidence>
<protein>
    <recommendedName>
        <fullName evidence="9">Transmembrane protein 32 protein</fullName>
    </recommendedName>
</protein>
<keyword evidence="4" id="KW-1133">Transmembrane helix</keyword>
<dbReference type="Pfam" id="PF10270">
    <property type="entry name" value="MMgT"/>
    <property type="match status" value="1"/>
</dbReference>
<dbReference type="Proteomes" id="UP000664169">
    <property type="component" value="Unassembled WGS sequence"/>
</dbReference>
<evidence type="ECO:0000256" key="3">
    <source>
        <dbReference type="ARBA" id="ARBA00022692"/>
    </source>
</evidence>
<evidence type="ECO:0000313" key="8">
    <source>
        <dbReference type="Proteomes" id="UP000664169"/>
    </source>
</evidence>
<evidence type="ECO:0008006" key="9">
    <source>
        <dbReference type="Google" id="ProtNLM"/>
    </source>
</evidence>
<dbReference type="InterPro" id="IPR018937">
    <property type="entry name" value="MMgT"/>
</dbReference>
<dbReference type="OrthoDB" id="44756at2759"/>
<organism evidence="7 8">
    <name type="scientific">Gomphillus americanus</name>
    <dbReference type="NCBI Taxonomy" id="1940652"/>
    <lineage>
        <taxon>Eukaryota</taxon>
        <taxon>Fungi</taxon>
        <taxon>Dikarya</taxon>
        <taxon>Ascomycota</taxon>
        <taxon>Pezizomycotina</taxon>
        <taxon>Lecanoromycetes</taxon>
        <taxon>OSLEUM clade</taxon>
        <taxon>Ostropomycetidae</taxon>
        <taxon>Ostropales</taxon>
        <taxon>Graphidaceae</taxon>
        <taxon>Gomphilloideae</taxon>
        <taxon>Gomphillus</taxon>
    </lineage>
</organism>
<comment type="similarity">
    <text evidence="2">Belongs to the membrane magnesium transporter (TC 1.A.67) family.</text>
</comment>
<dbReference type="PANTHER" id="PTHR28144">
    <property type="entry name" value="ER MEMBRANE PROTEIN COMPLEX SUBUNIT 5"/>
    <property type="match status" value="1"/>
</dbReference>
<keyword evidence="3" id="KW-0812">Transmembrane</keyword>
<proteinExistence type="inferred from homology"/>
<evidence type="ECO:0000256" key="2">
    <source>
        <dbReference type="ARBA" id="ARBA00006109"/>
    </source>
</evidence>
<evidence type="ECO:0000256" key="1">
    <source>
        <dbReference type="ARBA" id="ARBA00004127"/>
    </source>
</evidence>
<dbReference type="EMBL" id="CAJPDQ010000025">
    <property type="protein sequence ID" value="CAF9926679.1"/>
    <property type="molecule type" value="Genomic_DNA"/>
</dbReference>